<sequence length="108" mass="12476">MATYSKNKAVVVTVYVERQRRKLSANHRNRHQHYFHHTIKQESVQHKHGGGAAGKGYNRRAELLHYSRRLRESARLEKLPKPLESEPVSSTDQPPSNNVSYSALLYII</sequence>
<dbReference type="AlphaFoldDB" id="A0A1R3KKI7"/>
<dbReference type="EMBL" id="AWUE01013150">
    <property type="protein sequence ID" value="OMP07601.1"/>
    <property type="molecule type" value="Genomic_DNA"/>
</dbReference>
<accession>A0A1R3KKI7</accession>
<dbReference type="Proteomes" id="UP000187203">
    <property type="component" value="Unassembled WGS sequence"/>
</dbReference>
<name>A0A1R3KKI7_9ROSI</name>
<organism evidence="2 3">
    <name type="scientific">Corchorus olitorius</name>
    <dbReference type="NCBI Taxonomy" id="93759"/>
    <lineage>
        <taxon>Eukaryota</taxon>
        <taxon>Viridiplantae</taxon>
        <taxon>Streptophyta</taxon>
        <taxon>Embryophyta</taxon>
        <taxon>Tracheophyta</taxon>
        <taxon>Spermatophyta</taxon>
        <taxon>Magnoliopsida</taxon>
        <taxon>eudicotyledons</taxon>
        <taxon>Gunneridae</taxon>
        <taxon>Pentapetalae</taxon>
        <taxon>rosids</taxon>
        <taxon>malvids</taxon>
        <taxon>Malvales</taxon>
        <taxon>Malvaceae</taxon>
        <taxon>Grewioideae</taxon>
        <taxon>Apeibeae</taxon>
        <taxon>Corchorus</taxon>
    </lineage>
</organism>
<feature type="compositionally biased region" description="Polar residues" evidence="1">
    <location>
        <begin position="87"/>
        <end position="99"/>
    </location>
</feature>
<protein>
    <submittedName>
        <fullName evidence="2">Uncharacterized protein</fullName>
    </submittedName>
</protein>
<comment type="caution">
    <text evidence="2">The sequence shown here is derived from an EMBL/GenBank/DDBJ whole genome shotgun (WGS) entry which is preliminary data.</text>
</comment>
<evidence type="ECO:0000313" key="2">
    <source>
        <dbReference type="EMBL" id="OMP07601.1"/>
    </source>
</evidence>
<proteinExistence type="predicted"/>
<feature type="compositionally biased region" description="Basic and acidic residues" evidence="1">
    <location>
        <begin position="74"/>
        <end position="84"/>
    </location>
</feature>
<evidence type="ECO:0000313" key="3">
    <source>
        <dbReference type="Proteomes" id="UP000187203"/>
    </source>
</evidence>
<evidence type="ECO:0000256" key="1">
    <source>
        <dbReference type="SAM" id="MobiDB-lite"/>
    </source>
</evidence>
<feature type="region of interest" description="Disordered" evidence="1">
    <location>
        <begin position="74"/>
        <end position="99"/>
    </location>
</feature>
<reference evidence="3" key="1">
    <citation type="submission" date="2013-09" db="EMBL/GenBank/DDBJ databases">
        <title>Corchorus olitorius genome sequencing.</title>
        <authorList>
            <person name="Alam M."/>
            <person name="Haque M.S."/>
            <person name="Islam M.S."/>
            <person name="Emdad E.M."/>
            <person name="Islam M.M."/>
            <person name="Ahmed B."/>
            <person name="Halim A."/>
            <person name="Hossen Q.M.M."/>
            <person name="Hossain M.Z."/>
            <person name="Ahmed R."/>
            <person name="Khan M.M."/>
            <person name="Islam R."/>
            <person name="Rashid M.M."/>
            <person name="Khan S.A."/>
            <person name="Rahman M.S."/>
            <person name="Alam M."/>
            <person name="Yahiya A.S."/>
            <person name="Khan M.S."/>
            <person name="Azam M.S."/>
            <person name="Haque T."/>
            <person name="Lashkar M.Z.H."/>
            <person name="Akhand A.I."/>
            <person name="Morshed G."/>
            <person name="Roy S."/>
            <person name="Uddin K.S."/>
            <person name="Rabeya T."/>
            <person name="Hossain A.S."/>
            <person name="Chowdhury A."/>
            <person name="Snigdha A.R."/>
            <person name="Mortoza M.S."/>
            <person name="Matin S.A."/>
            <person name="Hoque S.M.E."/>
            <person name="Islam M.K."/>
            <person name="Roy D.K."/>
            <person name="Haider R."/>
            <person name="Moosa M.M."/>
            <person name="Elias S.M."/>
            <person name="Hasan A.M."/>
            <person name="Jahan S."/>
            <person name="Shafiuddin M."/>
            <person name="Mahmood N."/>
            <person name="Shommy N.S."/>
        </authorList>
    </citation>
    <scope>NUCLEOTIDE SEQUENCE [LARGE SCALE GENOMIC DNA]</scope>
    <source>
        <strain evidence="3">cv. O-4</strain>
    </source>
</reference>
<keyword evidence="3" id="KW-1185">Reference proteome</keyword>
<dbReference type="OrthoDB" id="1695119at2759"/>
<gene>
    <name evidence="2" type="ORF">COLO4_07200</name>
</gene>